<keyword evidence="5 6" id="KW-0472">Membrane</keyword>
<feature type="transmembrane region" description="Helical" evidence="6">
    <location>
        <begin position="207"/>
        <end position="230"/>
    </location>
</feature>
<protein>
    <recommendedName>
        <fullName evidence="6">Protein DETOXIFICATION</fullName>
    </recommendedName>
    <alternativeName>
        <fullName evidence="6">Multidrug and toxic compound extrusion protein</fullName>
    </alternativeName>
</protein>
<name>A0A7J7NIL0_9MAGN</name>
<dbReference type="AlphaFoldDB" id="A0A7J7NIL0"/>
<comment type="caution">
    <text evidence="7">The sequence shown here is derived from an EMBL/GenBank/DDBJ whole genome shotgun (WGS) entry which is preliminary data.</text>
</comment>
<evidence type="ECO:0000256" key="1">
    <source>
        <dbReference type="ARBA" id="ARBA00004141"/>
    </source>
</evidence>
<feature type="transmembrane region" description="Helical" evidence="6">
    <location>
        <begin position="357"/>
        <end position="379"/>
    </location>
</feature>
<accession>A0A7J7NIL0</accession>
<evidence type="ECO:0000256" key="5">
    <source>
        <dbReference type="ARBA" id="ARBA00023136"/>
    </source>
</evidence>
<dbReference type="InterPro" id="IPR002528">
    <property type="entry name" value="MATE_fam"/>
</dbReference>
<dbReference type="Proteomes" id="UP000541444">
    <property type="component" value="Unassembled WGS sequence"/>
</dbReference>
<keyword evidence="4 6" id="KW-1133">Transmembrane helix</keyword>
<dbReference type="GO" id="GO:1990961">
    <property type="term" value="P:xenobiotic detoxification by transmembrane export across the plasma membrane"/>
    <property type="evidence" value="ECO:0007669"/>
    <property type="project" value="InterPro"/>
</dbReference>
<feature type="transmembrane region" description="Helical" evidence="6">
    <location>
        <begin position="181"/>
        <end position="201"/>
    </location>
</feature>
<evidence type="ECO:0000256" key="3">
    <source>
        <dbReference type="ARBA" id="ARBA00022692"/>
    </source>
</evidence>
<comment type="similarity">
    <text evidence="2 6">Belongs to the multi antimicrobial extrusion (MATE) (TC 2.A.66.1) family.</text>
</comment>
<dbReference type="OrthoDB" id="2126698at2759"/>
<dbReference type="EMBL" id="JACGCM010000779">
    <property type="protein sequence ID" value="KAF6166814.1"/>
    <property type="molecule type" value="Genomic_DNA"/>
</dbReference>
<dbReference type="PANTHER" id="PTHR11206">
    <property type="entry name" value="MULTIDRUG RESISTANCE PROTEIN"/>
    <property type="match status" value="1"/>
</dbReference>
<feature type="transmembrane region" description="Helical" evidence="6">
    <location>
        <begin position="151"/>
        <end position="169"/>
    </location>
</feature>
<organism evidence="7 8">
    <name type="scientific">Kingdonia uniflora</name>
    <dbReference type="NCBI Taxonomy" id="39325"/>
    <lineage>
        <taxon>Eukaryota</taxon>
        <taxon>Viridiplantae</taxon>
        <taxon>Streptophyta</taxon>
        <taxon>Embryophyta</taxon>
        <taxon>Tracheophyta</taxon>
        <taxon>Spermatophyta</taxon>
        <taxon>Magnoliopsida</taxon>
        <taxon>Ranunculales</taxon>
        <taxon>Circaeasteraceae</taxon>
        <taxon>Kingdonia</taxon>
    </lineage>
</organism>
<keyword evidence="3 6" id="KW-0812">Transmembrane</keyword>
<feature type="transmembrane region" description="Helical" evidence="6">
    <location>
        <begin position="115"/>
        <end position="139"/>
    </location>
</feature>
<dbReference type="InterPro" id="IPR045069">
    <property type="entry name" value="MATE_euk"/>
</dbReference>
<feature type="transmembrane region" description="Helical" evidence="6">
    <location>
        <begin position="66"/>
        <end position="94"/>
    </location>
</feature>
<dbReference type="GO" id="GO:0015297">
    <property type="term" value="F:antiporter activity"/>
    <property type="evidence" value="ECO:0007669"/>
    <property type="project" value="InterPro"/>
</dbReference>
<proteinExistence type="inferred from homology"/>
<evidence type="ECO:0000256" key="6">
    <source>
        <dbReference type="RuleBase" id="RU004914"/>
    </source>
</evidence>
<dbReference type="GO" id="GO:0042910">
    <property type="term" value="F:xenobiotic transmembrane transporter activity"/>
    <property type="evidence" value="ECO:0007669"/>
    <property type="project" value="InterPro"/>
</dbReference>
<evidence type="ECO:0000313" key="7">
    <source>
        <dbReference type="EMBL" id="KAF6166814.1"/>
    </source>
</evidence>
<evidence type="ECO:0000313" key="8">
    <source>
        <dbReference type="Proteomes" id="UP000541444"/>
    </source>
</evidence>
<keyword evidence="8" id="KW-1185">Reference proteome</keyword>
<feature type="transmembrane region" description="Helical" evidence="6">
    <location>
        <begin position="386"/>
        <end position="412"/>
    </location>
</feature>
<dbReference type="Pfam" id="PF01554">
    <property type="entry name" value="MatE"/>
    <property type="match status" value="2"/>
</dbReference>
<dbReference type="GO" id="GO:0016020">
    <property type="term" value="C:membrane"/>
    <property type="evidence" value="ECO:0007669"/>
    <property type="project" value="UniProtKB-SubCell"/>
</dbReference>
<evidence type="ECO:0000256" key="4">
    <source>
        <dbReference type="ARBA" id="ARBA00022989"/>
    </source>
</evidence>
<feature type="transmembrane region" description="Helical" evidence="6">
    <location>
        <begin position="418"/>
        <end position="441"/>
    </location>
</feature>
<comment type="subcellular location">
    <subcellularLocation>
        <location evidence="1">Membrane</location>
        <topology evidence="1">Multi-pass membrane protein</topology>
    </subcellularLocation>
</comment>
<gene>
    <name evidence="7" type="ORF">GIB67_005690</name>
</gene>
<dbReference type="CDD" id="cd13132">
    <property type="entry name" value="MATE_eukaryotic"/>
    <property type="match status" value="1"/>
</dbReference>
<sequence>MECREEQELLLPQETSKKLPLLFKQFCQESAKLWQIAGPAIFSQVSLFSMTVITQAFAGHLSDLDLAAISIATTVIIPISFGFLLGMASAFETLCGQAYGAKQYQMLGIYLQRSWVVMFLCSILVLPIYVFATSVLKFIGQTAEVAEKFGVVAVWLIPLHFAFVFQFPLQRFLQCQGKNNVVAWVSGGALVVHVLVTWLVVYKLRGGIVATTISLDLSWWITVLGLFVFVSCGGCRQCWNGFSVQAFSGLWEFLKLSVASGFMLCFENWYYRILIIASGVPNLNSSEVSVDALSIWVRVATELGAGNGKGAKFATIVSAMSSMIVGLFFWSLIMAFNDKFALIFTSTTGVLDAVNKLAVLLALTILLNSIQPVLSGVAVGSGWQSLVAYISVGSYYVIGVPLGIFLGIALHFGITGMWVGMISGTVVQTLILTFITIRYNWEKEAEKASMQMGLCGSMG</sequence>
<feature type="transmembrane region" description="Helical" evidence="6">
    <location>
        <begin position="313"/>
        <end position="337"/>
    </location>
</feature>
<evidence type="ECO:0000256" key="2">
    <source>
        <dbReference type="ARBA" id="ARBA00010199"/>
    </source>
</evidence>
<feature type="transmembrane region" description="Helical" evidence="6">
    <location>
        <begin position="33"/>
        <end position="54"/>
    </location>
</feature>
<reference evidence="7 8" key="1">
    <citation type="journal article" date="2020" name="IScience">
        <title>Genome Sequencing of the Endangered Kingdonia uniflora (Circaeasteraceae, Ranunculales) Reveals Potential Mechanisms of Evolutionary Specialization.</title>
        <authorList>
            <person name="Sun Y."/>
            <person name="Deng T."/>
            <person name="Zhang A."/>
            <person name="Moore M.J."/>
            <person name="Landis J.B."/>
            <person name="Lin N."/>
            <person name="Zhang H."/>
            <person name="Zhang X."/>
            <person name="Huang J."/>
            <person name="Zhang X."/>
            <person name="Sun H."/>
            <person name="Wang H."/>
        </authorList>
    </citation>
    <scope>NUCLEOTIDE SEQUENCE [LARGE SCALE GENOMIC DNA]</scope>
    <source>
        <strain evidence="7">TB1705</strain>
        <tissue evidence="7">Leaf</tissue>
    </source>
</reference>